<keyword evidence="2" id="KW-0325">Glycoprotein</keyword>
<dbReference type="InParanoid" id="A0A6P8ICW2"/>
<dbReference type="InterPro" id="IPR046450">
    <property type="entry name" value="PA_dom_sf"/>
</dbReference>
<accession>A0A6P8ICW2</accession>
<feature type="domain" description="PA" evidence="4">
    <location>
        <begin position="76"/>
        <end position="161"/>
    </location>
</feature>
<keyword evidence="1 3" id="KW-0732">Signal</keyword>
<dbReference type="PANTHER" id="PTHR22702:SF1">
    <property type="entry name" value="PROTEASE-ASSOCIATED DOMAIN-CONTAINING PROTEIN 1"/>
    <property type="match status" value="1"/>
</dbReference>
<protein>
    <submittedName>
        <fullName evidence="6">Protease-associated domain-containing protein 1-like</fullName>
    </submittedName>
</protein>
<proteinExistence type="predicted"/>
<evidence type="ECO:0000256" key="1">
    <source>
        <dbReference type="ARBA" id="ARBA00022729"/>
    </source>
</evidence>
<dbReference type="PANTHER" id="PTHR22702">
    <property type="entry name" value="PROTEASE-ASSOCIATED DOMAIN-CONTAINING PROTEIN"/>
    <property type="match status" value="1"/>
</dbReference>
<evidence type="ECO:0000313" key="5">
    <source>
        <dbReference type="Proteomes" id="UP000515163"/>
    </source>
</evidence>
<dbReference type="Proteomes" id="UP000515163">
    <property type="component" value="Unplaced"/>
</dbReference>
<dbReference type="SUPFAM" id="SSF52025">
    <property type="entry name" value="PA domain"/>
    <property type="match status" value="1"/>
</dbReference>
<dbReference type="AlphaFoldDB" id="A0A6P8ICW2"/>
<evidence type="ECO:0000256" key="2">
    <source>
        <dbReference type="ARBA" id="ARBA00023180"/>
    </source>
</evidence>
<feature type="chain" id="PRO_5028204743" evidence="3">
    <location>
        <begin position="23"/>
        <end position="199"/>
    </location>
</feature>
<dbReference type="Pfam" id="PF02225">
    <property type="entry name" value="PA"/>
    <property type="match status" value="1"/>
</dbReference>
<reference evidence="6" key="1">
    <citation type="submission" date="2025-08" db="UniProtKB">
        <authorList>
            <consortium name="RefSeq"/>
        </authorList>
    </citation>
    <scope>IDENTIFICATION</scope>
    <source>
        <tissue evidence="6">Tentacle</tissue>
    </source>
</reference>
<evidence type="ECO:0000259" key="4">
    <source>
        <dbReference type="Pfam" id="PF02225"/>
    </source>
</evidence>
<organism evidence="5 6">
    <name type="scientific">Actinia tenebrosa</name>
    <name type="common">Australian red waratah sea anemone</name>
    <dbReference type="NCBI Taxonomy" id="6105"/>
    <lineage>
        <taxon>Eukaryota</taxon>
        <taxon>Metazoa</taxon>
        <taxon>Cnidaria</taxon>
        <taxon>Anthozoa</taxon>
        <taxon>Hexacorallia</taxon>
        <taxon>Actiniaria</taxon>
        <taxon>Actiniidae</taxon>
        <taxon>Actinia</taxon>
    </lineage>
</organism>
<name>A0A6P8ICW2_ACTTE</name>
<dbReference type="KEGG" id="aten:116298625"/>
<evidence type="ECO:0000313" key="6">
    <source>
        <dbReference type="RefSeq" id="XP_031563005.1"/>
    </source>
</evidence>
<keyword evidence="5" id="KW-1185">Reference proteome</keyword>
<evidence type="ECO:0000256" key="3">
    <source>
        <dbReference type="SAM" id="SignalP"/>
    </source>
</evidence>
<dbReference type="RefSeq" id="XP_031563005.1">
    <property type="nucleotide sequence ID" value="XM_031707145.1"/>
</dbReference>
<dbReference type="Gene3D" id="3.50.30.30">
    <property type="match status" value="1"/>
</dbReference>
<dbReference type="FunCoup" id="A0A6P8ICW2">
    <property type="interactions" value="172"/>
</dbReference>
<dbReference type="OrthoDB" id="206201at2759"/>
<feature type="signal peptide" evidence="3">
    <location>
        <begin position="1"/>
        <end position="22"/>
    </location>
</feature>
<dbReference type="InterPro" id="IPR003137">
    <property type="entry name" value="PA_domain"/>
</dbReference>
<dbReference type="PROSITE" id="PS51257">
    <property type="entry name" value="PROKAR_LIPOPROTEIN"/>
    <property type="match status" value="1"/>
</dbReference>
<sequence length="199" mass="22306">MELRMLLIISLIISCLLEICSTSQRVFTTTDFMMFESNALVYFEVLKPDKIKYIFKLRPAKDFGSLFKIQFNRIRLVATEPLEACQPLTNGWAMNGAIALVARGGCSFVTKCNIVEQFGAVAVFVADNVNDNADAMVDMVHDGTSREVHIPAGFLLGTDGYHIREAIKEAKVPEAIISIPVNVTTHPDLYTRQPPWSYW</sequence>
<gene>
    <name evidence="6" type="primary">LOC116298625</name>
</gene>
<dbReference type="GeneID" id="116298625"/>